<organism evidence="1 2">
    <name type="scientific">Psylliodes chrysocephalus</name>
    <dbReference type="NCBI Taxonomy" id="3402493"/>
    <lineage>
        <taxon>Eukaryota</taxon>
        <taxon>Metazoa</taxon>
        <taxon>Ecdysozoa</taxon>
        <taxon>Arthropoda</taxon>
        <taxon>Hexapoda</taxon>
        <taxon>Insecta</taxon>
        <taxon>Pterygota</taxon>
        <taxon>Neoptera</taxon>
        <taxon>Endopterygota</taxon>
        <taxon>Coleoptera</taxon>
        <taxon>Polyphaga</taxon>
        <taxon>Cucujiformia</taxon>
        <taxon>Chrysomeloidea</taxon>
        <taxon>Chrysomelidae</taxon>
        <taxon>Galerucinae</taxon>
        <taxon>Alticini</taxon>
        <taxon>Psylliodes</taxon>
    </lineage>
</organism>
<keyword evidence="2" id="KW-1185">Reference proteome</keyword>
<accession>A0A9P0G9A8</accession>
<evidence type="ECO:0000313" key="1">
    <source>
        <dbReference type="EMBL" id="CAH1106999.1"/>
    </source>
</evidence>
<name>A0A9P0G9A8_9CUCU</name>
<evidence type="ECO:0000313" key="2">
    <source>
        <dbReference type="Proteomes" id="UP001153636"/>
    </source>
</evidence>
<dbReference type="OrthoDB" id="6779620at2759"/>
<reference evidence="1" key="1">
    <citation type="submission" date="2022-01" db="EMBL/GenBank/DDBJ databases">
        <authorList>
            <person name="King R."/>
        </authorList>
    </citation>
    <scope>NUCLEOTIDE SEQUENCE</scope>
</reference>
<protein>
    <submittedName>
        <fullName evidence="1">Uncharacterized protein</fullName>
    </submittedName>
</protein>
<dbReference type="EMBL" id="OV651814">
    <property type="protein sequence ID" value="CAH1106999.1"/>
    <property type="molecule type" value="Genomic_DNA"/>
</dbReference>
<dbReference type="Gene3D" id="3.30.70.1820">
    <property type="entry name" value="L1 transposable element, RRM domain"/>
    <property type="match status" value="1"/>
</dbReference>
<gene>
    <name evidence="1" type="ORF">PSYICH_LOCUS7666</name>
</gene>
<proteinExistence type="predicted"/>
<dbReference type="Proteomes" id="UP001153636">
    <property type="component" value="Chromosome 2"/>
</dbReference>
<sequence length="182" mass="21268">MDEKLDKILTDIELKFETISDKMVELTTSLTNNSQEIMKLNDKIEWLESLTFKNKICINGIKEDTREHLLSIVTNLINNTMKIKCNIWDINDLHRIGKLNKFKNRTLIVDFASNLKKQEILKSRNMLKGTEIFLNGQLSNKSYNLLKKAKSKYGNNSVWTWNGQIFIKENDAVRQICLEEDI</sequence>
<dbReference type="AlphaFoldDB" id="A0A9P0G9A8"/>